<dbReference type="PANTHER" id="PTHR43183">
    <property type="entry name" value="HYPOTHETICAL DIHYDROXYACID DEHYDRATASE (EUROFUNG)-RELATED"/>
    <property type="match status" value="1"/>
</dbReference>
<protein>
    <submittedName>
        <fullName evidence="6">L-arabonate dehydratase</fullName>
        <ecNumber evidence="6">4.2.1.25</ecNumber>
    </submittedName>
</protein>
<dbReference type="NCBIfam" id="NF004784">
    <property type="entry name" value="PRK06131.1"/>
    <property type="match status" value="1"/>
</dbReference>
<keyword evidence="1" id="KW-0479">Metal-binding</keyword>
<evidence type="ECO:0000313" key="7">
    <source>
        <dbReference type="Proteomes" id="UP000730618"/>
    </source>
</evidence>
<evidence type="ECO:0000313" key="6">
    <source>
        <dbReference type="EMBL" id="CAG7654405.1"/>
    </source>
</evidence>
<reference evidence="6 7" key="1">
    <citation type="submission" date="2021-06" db="EMBL/GenBank/DDBJ databases">
        <authorList>
            <person name="Criscuolo A."/>
        </authorList>
    </citation>
    <scope>NUCLEOTIDE SEQUENCE [LARGE SCALE GENOMIC DNA]</scope>
    <source>
        <strain evidence="7">CIP 111802</strain>
    </source>
</reference>
<keyword evidence="6" id="KW-0456">Lyase</keyword>
<evidence type="ECO:0000256" key="2">
    <source>
        <dbReference type="ARBA" id="ARBA00023004"/>
    </source>
</evidence>
<comment type="caution">
    <text evidence="6">The sequence shown here is derived from an EMBL/GenBank/DDBJ whole genome shotgun (WGS) entry which is preliminary data.</text>
</comment>
<feature type="domain" description="Dihydroxy-acid/6-phosphogluconate dehydratase N-terminal" evidence="4">
    <location>
        <begin position="36"/>
        <end position="346"/>
    </location>
</feature>
<dbReference type="PANTHER" id="PTHR43183:SF1">
    <property type="entry name" value="HYPOTHETICAL DIHYDROXY-ACID DEHYDRATASE (EUROFUNG)-RELATED"/>
    <property type="match status" value="1"/>
</dbReference>
<keyword evidence="3" id="KW-0411">Iron-sulfur</keyword>
<dbReference type="Pfam" id="PF24877">
    <property type="entry name" value="ILV_EDD_C"/>
    <property type="match status" value="1"/>
</dbReference>
<dbReference type="InterPro" id="IPR000581">
    <property type="entry name" value="ILV_EDD_N"/>
</dbReference>
<dbReference type="InterPro" id="IPR056740">
    <property type="entry name" value="ILV_EDD_C"/>
</dbReference>
<evidence type="ECO:0000256" key="1">
    <source>
        <dbReference type="ARBA" id="ARBA00022723"/>
    </source>
</evidence>
<dbReference type="InterPro" id="IPR052352">
    <property type="entry name" value="Sugar_Degrad_Dehydratases"/>
</dbReference>
<name>A0ABN7TTE1_9BACL</name>
<dbReference type="PROSITE" id="PS00886">
    <property type="entry name" value="ILVD_EDD_1"/>
    <property type="match status" value="1"/>
</dbReference>
<evidence type="ECO:0000259" key="5">
    <source>
        <dbReference type="Pfam" id="PF24877"/>
    </source>
</evidence>
<dbReference type="InterPro" id="IPR020558">
    <property type="entry name" value="DiOHA_6PGluconate_deHydtase_CS"/>
</dbReference>
<feature type="domain" description="Dihydroxy-acid/6-phosphogluconate dehydratase C-terminal" evidence="5">
    <location>
        <begin position="357"/>
        <end position="550"/>
    </location>
</feature>
<gene>
    <name evidence="6" type="primary">araC_15</name>
    <name evidence="6" type="ORF">PAECIP111802_05765</name>
</gene>
<evidence type="ECO:0000259" key="4">
    <source>
        <dbReference type="Pfam" id="PF00920"/>
    </source>
</evidence>
<organism evidence="6 7">
    <name type="scientific">Paenibacillus allorhizosphaerae</name>
    <dbReference type="NCBI Taxonomy" id="2849866"/>
    <lineage>
        <taxon>Bacteria</taxon>
        <taxon>Bacillati</taxon>
        <taxon>Bacillota</taxon>
        <taxon>Bacilli</taxon>
        <taxon>Bacillales</taxon>
        <taxon>Paenibacillaceae</taxon>
        <taxon>Paenibacillus</taxon>
    </lineage>
</organism>
<sequence length="573" mass="62457">MKLRSEQWFNGSRELSFQHRSAMRAAGHRPESYLGKPIIGIFNSWNDLNSCNLSHKDNVEFVKRGVIAAGGYPVELHTITTPADFMKPSDLPYRNLMSMDVEETIRSLPIDGVVLLCECDKTTPAQLMAAASCDLPALQLAAGHRSSGSFRGKKVNYGTDLWKYMDDYNAGLFSEEELEELEQDISCSLGGCPVMGTASTMKSLSEVLGMMLPGTSSIPATHAARKAAAEATGQRVVEMVRDDIRPSQLMTEAAFHNAMRLLAAIGGSTNAVLHLTAIAGRLGIRIDLKQYEELSKDVPLLVNLQPSGAYSMDDFFEAGGLGATIKELLPLLDGGCMGATGKTLKETYEHLPVYRREVIASLDEPVMADSGIAVVRGNLAPDGAVVKRSACSEHLLRHLGKAVVFDGYEDMLSRIHAEDLDVDEHSVLVMKNCGPAAIGMPEWGAIPIPSKLLKRGVRDMVRISDARMSGTSYGTVVLHAAPEAYVGGPLAIVDDGDWIELNVTEGTLQLLVEPSVMEERRKHWKKPEPAHVRGYPRLFADHVLQAHEGCDLDFLRPRNKEEAAFVPPIVGRG</sequence>
<dbReference type="RefSeq" id="WP_218101971.1">
    <property type="nucleotide sequence ID" value="NZ_CAJVCE010000022.1"/>
</dbReference>
<dbReference type="EC" id="4.2.1.25" evidence="6"/>
<proteinExistence type="predicted"/>
<dbReference type="Proteomes" id="UP000730618">
    <property type="component" value="Unassembled WGS sequence"/>
</dbReference>
<dbReference type="EMBL" id="CAJVCE010000022">
    <property type="protein sequence ID" value="CAG7654405.1"/>
    <property type="molecule type" value="Genomic_DNA"/>
</dbReference>
<keyword evidence="7" id="KW-1185">Reference proteome</keyword>
<dbReference type="GO" id="GO:0050020">
    <property type="term" value="F:L-arabinonate dehydratase activity"/>
    <property type="evidence" value="ECO:0007669"/>
    <property type="project" value="UniProtKB-EC"/>
</dbReference>
<evidence type="ECO:0000256" key="3">
    <source>
        <dbReference type="ARBA" id="ARBA00023014"/>
    </source>
</evidence>
<keyword evidence="2" id="KW-0408">Iron</keyword>
<accession>A0ABN7TTE1</accession>
<dbReference type="Pfam" id="PF00920">
    <property type="entry name" value="ILVD_EDD_N"/>
    <property type="match status" value="1"/>
</dbReference>